<evidence type="ECO:0000256" key="2">
    <source>
        <dbReference type="ARBA" id="ARBA00022448"/>
    </source>
</evidence>
<evidence type="ECO:0000256" key="7">
    <source>
        <dbReference type="ARBA" id="ARBA00022989"/>
    </source>
</evidence>
<dbReference type="EMBL" id="FRYL01000008">
    <property type="protein sequence ID" value="SHO80419.1"/>
    <property type="molecule type" value="Genomic_DNA"/>
</dbReference>
<keyword evidence="5 9" id="KW-0812">Transmembrane</keyword>
<evidence type="ECO:0000256" key="5">
    <source>
        <dbReference type="ARBA" id="ARBA00022692"/>
    </source>
</evidence>
<dbReference type="PANTHER" id="PTHR30558">
    <property type="entry name" value="EXBD MEMBRANE COMPONENT OF PMF-DRIVEN MACROMOLECULE IMPORT SYSTEM"/>
    <property type="match status" value="1"/>
</dbReference>
<keyword evidence="8 9" id="KW-0472">Membrane</keyword>
<keyword evidence="2" id="KW-0813">Transport</keyword>
<keyword evidence="4" id="KW-0997">Cell inner membrane</keyword>
<dbReference type="InterPro" id="IPR003400">
    <property type="entry name" value="ExbD"/>
</dbReference>
<keyword evidence="3" id="KW-1003">Cell membrane</keyword>
<accession>A0A1W1EHU1</accession>
<dbReference type="Gene3D" id="3.30.420.270">
    <property type="match status" value="1"/>
</dbReference>
<dbReference type="GO" id="GO:0022857">
    <property type="term" value="F:transmembrane transporter activity"/>
    <property type="evidence" value="ECO:0007669"/>
    <property type="project" value="InterPro"/>
</dbReference>
<protein>
    <submittedName>
        <fullName evidence="10">Biopolymer transport protein ExbD/TolR</fullName>
    </submittedName>
</protein>
<gene>
    <name evidence="10" type="ORF">MNB_SV-15-774</name>
</gene>
<keyword evidence="6" id="KW-0653">Protein transport</keyword>
<reference evidence="10" key="1">
    <citation type="submission" date="2016-10" db="EMBL/GenBank/DDBJ databases">
        <authorList>
            <person name="de Groot N.N."/>
        </authorList>
    </citation>
    <scope>NUCLEOTIDE SEQUENCE</scope>
</reference>
<evidence type="ECO:0000256" key="4">
    <source>
        <dbReference type="ARBA" id="ARBA00022519"/>
    </source>
</evidence>
<feature type="transmembrane region" description="Helical" evidence="9">
    <location>
        <begin position="12"/>
        <end position="30"/>
    </location>
</feature>
<name>A0A1W1EHU1_9ZZZZ</name>
<evidence type="ECO:0000256" key="8">
    <source>
        <dbReference type="ARBA" id="ARBA00023136"/>
    </source>
</evidence>
<organism evidence="10">
    <name type="scientific">hydrothermal vent metagenome</name>
    <dbReference type="NCBI Taxonomy" id="652676"/>
    <lineage>
        <taxon>unclassified sequences</taxon>
        <taxon>metagenomes</taxon>
        <taxon>ecological metagenomes</taxon>
    </lineage>
</organism>
<dbReference type="GO" id="GO:0005886">
    <property type="term" value="C:plasma membrane"/>
    <property type="evidence" value="ECO:0007669"/>
    <property type="project" value="UniProtKB-SubCell"/>
</dbReference>
<evidence type="ECO:0000256" key="1">
    <source>
        <dbReference type="ARBA" id="ARBA00004377"/>
    </source>
</evidence>
<evidence type="ECO:0000256" key="6">
    <source>
        <dbReference type="ARBA" id="ARBA00022927"/>
    </source>
</evidence>
<evidence type="ECO:0000313" key="10">
    <source>
        <dbReference type="EMBL" id="SHO80419.1"/>
    </source>
</evidence>
<proteinExistence type="predicted"/>
<dbReference type="Pfam" id="PF02472">
    <property type="entry name" value="ExbD"/>
    <property type="match status" value="1"/>
</dbReference>
<comment type="subcellular location">
    <subcellularLocation>
        <location evidence="1">Cell inner membrane</location>
        <topology evidence="1">Single-pass membrane protein</topology>
    </subcellularLocation>
</comment>
<evidence type="ECO:0000256" key="3">
    <source>
        <dbReference type="ARBA" id="ARBA00022475"/>
    </source>
</evidence>
<sequence>MYDWDEAPDLNITPLVDVMLVLMSILMISAPTIHYEEKISLPDGSQSNQLSKIKELNIKIDAKGMVYINKTKFSTLNEFADEFVLKSVDYKKDSFISIYADKDILYGEVMKLLGEIKKQGFLKVSLITQ</sequence>
<evidence type="ECO:0000256" key="9">
    <source>
        <dbReference type="SAM" id="Phobius"/>
    </source>
</evidence>
<dbReference type="PANTHER" id="PTHR30558:SF12">
    <property type="entry name" value="BIOPOLYMER TRANSPORT PROTEIN EXBD"/>
    <property type="match status" value="1"/>
</dbReference>
<keyword evidence="7 9" id="KW-1133">Transmembrane helix</keyword>
<dbReference type="GO" id="GO:0015031">
    <property type="term" value="P:protein transport"/>
    <property type="evidence" value="ECO:0007669"/>
    <property type="project" value="UniProtKB-KW"/>
</dbReference>
<dbReference type="AlphaFoldDB" id="A0A1W1EHU1"/>